<dbReference type="EMBL" id="FN649730">
    <property type="protein sequence ID" value="CBJ31089.1"/>
    <property type="molecule type" value="Genomic_DNA"/>
</dbReference>
<protein>
    <submittedName>
        <fullName evidence="2">Uncharacterized protein</fullName>
    </submittedName>
</protein>
<feature type="region of interest" description="Disordered" evidence="1">
    <location>
        <begin position="1"/>
        <end position="26"/>
    </location>
</feature>
<name>D7FSE8_ECTSI</name>
<dbReference type="EMBL" id="FN648412">
    <property type="protein sequence ID" value="CBJ31089.1"/>
    <property type="molecule type" value="Genomic_DNA"/>
</dbReference>
<keyword evidence="3" id="KW-1185">Reference proteome</keyword>
<evidence type="ECO:0000313" key="3">
    <source>
        <dbReference type="Proteomes" id="UP000002630"/>
    </source>
</evidence>
<dbReference type="InParanoid" id="D7FSE8"/>
<accession>D7FSE8</accession>
<feature type="compositionally biased region" description="Low complexity" evidence="1">
    <location>
        <begin position="12"/>
        <end position="23"/>
    </location>
</feature>
<organism evidence="2 3">
    <name type="scientific">Ectocarpus siliculosus</name>
    <name type="common">Brown alga</name>
    <name type="synonym">Conferva siliculosa</name>
    <dbReference type="NCBI Taxonomy" id="2880"/>
    <lineage>
        <taxon>Eukaryota</taxon>
        <taxon>Sar</taxon>
        <taxon>Stramenopiles</taxon>
        <taxon>Ochrophyta</taxon>
        <taxon>PX clade</taxon>
        <taxon>Phaeophyceae</taxon>
        <taxon>Ectocarpales</taxon>
        <taxon>Ectocarpaceae</taxon>
        <taxon>Ectocarpus</taxon>
    </lineage>
</organism>
<reference evidence="2 3" key="1">
    <citation type="journal article" date="2010" name="Nature">
        <title>The Ectocarpus genome and the independent evolution of multicellularity in brown algae.</title>
        <authorList>
            <person name="Cock J.M."/>
            <person name="Sterck L."/>
            <person name="Rouze P."/>
            <person name="Scornet D."/>
            <person name="Allen A.E."/>
            <person name="Amoutzias G."/>
            <person name="Anthouard V."/>
            <person name="Artiguenave F."/>
            <person name="Aury J.M."/>
            <person name="Badger J.H."/>
            <person name="Beszteri B."/>
            <person name="Billiau K."/>
            <person name="Bonnet E."/>
            <person name="Bothwell J.H."/>
            <person name="Bowler C."/>
            <person name="Boyen C."/>
            <person name="Brownlee C."/>
            <person name="Carrano C.J."/>
            <person name="Charrier B."/>
            <person name="Cho G.Y."/>
            <person name="Coelho S.M."/>
            <person name="Collen J."/>
            <person name="Corre E."/>
            <person name="Da Silva C."/>
            <person name="Delage L."/>
            <person name="Delaroque N."/>
            <person name="Dittami S.M."/>
            <person name="Doulbeau S."/>
            <person name="Elias M."/>
            <person name="Farnham G."/>
            <person name="Gachon C.M."/>
            <person name="Gschloessl B."/>
            <person name="Heesch S."/>
            <person name="Jabbari K."/>
            <person name="Jubin C."/>
            <person name="Kawai H."/>
            <person name="Kimura K."/>
            <person name="Kloareg B."/>
            <person name="Kupper F.C."/>
            <person name="Lang D."/>
            <person name="Le Bail A."/>
            <person name="Leblanc C."/>
            <person name="Lerouge P."/>
            <person name="Lohr M."/>
            <person name="Lopez P.J."/>
            <person name="Martens C."/>
            <person name="Maumus F."/>
            <person name="Michel G."/>
            <person name="Miranda-Saavedra D."/>
            <person name="Morales J."/>
            <person name="Moreau H."/>
            <person name="Motomura T."/>
            <person name="Nagasato C."/>
            <person name="Napoli C.A."/>
            <person name="Nelson D.R."/>
            <person name="Nyvall-Collen P."/>
            <person name="Peters A.F."/>
            <person name="Pommier C."/>
            <person name="Potin P."/>
            <person name="Poulain J."/>
            <person name="Quesneville H."/>
            <person name="Read B."/>
            <person name="Rensing S.A."/>
            <person name="Ritter A."/>
            <person name="Rousvoal S."/>
            <person name="Samanta M."/>
            <person name="Samson G."/>
            <person name="Schroeder D.C."/>
            <person name="Segurens B."/>
            <person name="Strittmatter M."/>
            <person name="Tonon T."/>
            <person name="Tregear J.W."/>
            <person name="Valentin K."/>
            <person name="von Dassow P."/>
            <person name="Yamagishi T."/>
            <person name="Van de Peer Y."/>
            <person name="Wincker P."/>
        </authorList>
    </citation>
    <scope>NUCLEOTIDE SEQUENCE [LARGE SCALE GENOMIC DNA]</scope>
    <source>
        <strain evidence="3">Ec32 / CCAP1310/4</strain>
    </source>
</reference>
<proteinExistence type="predicted"/>
<dbReference type="AlphaFoldDB" id="D7FSE8"/>
<evidence type="ECO:0000256" key="1">
    <source>
        <dbReference type="SAM" id="MobiDB-lite"/>
    </source>
</evidence>
<dbReference type="Proteomes" id="UP000002630">
    <property type="component" value="Linkage Group LG05"/>
</dbReference>
<gene>
    <name evidence="2" type="ORF">Esi_0232_0040</name>
</gene>
<evidence type="ECO:0000313" key="2">
    <source>
        <dbReference type="EMBL" id="CBJ31089.1"/>
    </source>
</evidence>
<sequence>MKEYNQKTRMQGAAGKPPGKKPAVVTGKWYMKAWP</sequence>